<accession>A0A8C5AJ17</accession>
<evidence type="ECO:0000313" key="3">
    <source>
        <dbReference type="Proteomes" id="UP000694546"/>
    </source>
</evidence>
<feature type="domain" description="HAT C-terminal dimerisation" evidence="1">
    <location>
        <begin position="268"/>
        <end position="341"/>
    </location>
</feature>
<dbReference type="GO" id="GO:0046983">
    <property type="term" value="F:protein dimerization activity"/>
    <property type="evidence" value="ECO:0007669"/>
    <property type="project" value="InterPro"/>
</dbReference>
<reference evidence="2" key="2">
    <citation type="submission" date="2025-09" db="UniProtKB">
        <authorList>
            <consortium name="Ensembl"/>
        </authorList>
    </citation>
    <scope>IDENTIFICATION</scope>
</reference>
<sequence>MYKFFSGSFVHVHFVKKQRELEPSQQPIELKKLSDTRWSCQYHSLWAVQKTLPAIIASLNDIKAQPNPRRSTDARSLLALIDAEFILHLVLFEDLFRTAKFMSETLQSPELLLETATDLAHSVITGLKEKRTEDSWRAIWSKAEALCTKVGVAKPPQLPQQKRQSQQPHHLQDYVVEAPVQTEHPCMSSLDKLRTSSFYPVIDRLVNEMTRRFSTEAGAVLMGTSALNPENATFLEKESLEPMAQLYGIKKDDLLAEVHQMRRLLERKKEQGETLSSTLEFLSMLKPYKDSFEDIYKLLRIAVTLPVTSASCERSFSCMRRVKTYLRNRMANPRLSNLACLDVLDRMDIQPLMKRFIDNTPERKSTFGVFK</sequence>
<evidence type="ECO:0000259" key="1">
    <source>
        <dbReference type="Pfam" id="PF05699"/>
    </source>
</evidence>
<dbReference type="InterPro" id="IPR052958">
    <property type="entry name" value="IFN-induced_PKR_regulator"/>
</dbReference>
<dbReference type="SUPFAM" id="SSF53098">
    <property type="entry name" value="Ribonuclease H-like"/>
    <property type="match status" value="1"/>
</dbReference>
<protein>
    <recommendedName>
        <fullName evidence="1">HAT C-terminal dimerisation domain-containing protein</fullName>
    </recommendedName>
</protein>
<dbReference type="PANTHER" id="PTHR46289:SF17">
    <property type="entry name" value="HAT C-TERMINAL DIMERISATION DOMAIN-CONTAINING PROTEIN"/>
    <property type="match status" value="1"/>
</dbReference>
<dbReference type="InterPro" id="IPR012337">
    <property type="entry name" value="RNaseH-like_sf"/>
</dbReference>
<dbReference type="PANTHER" id="PTHR46289">
    <property type="entry name" value="52 KDA REPRESSOR OF THE INHIBITOR OF THE PROTEIN KINASE-LIKE PROTEIN-RELATED"/>
    <property type="match status" value="1"/>
</dbReference>
<proteinExistence type="predicted"/>
<evidence type="ECO:0000313" key="2">
    <source>
        <dbReference type="Ensembl" id="ENSGMOP00000032607.1"/>
    </source>
</evidence>
<dbReference type="GeneTree" id="ENSGT00940000154356"/>
<dbReference type="AlphaFoldDB" id="A0A8C5AJ17"/>
<reference evidence="2" key="1">
    <citation type="submission" date="2025-08" db="UniProtKB">
        <authorList>
            <consortium name="Ensembl"/>
        </authorList>
    </citation>
    <scope>IDENTIFICATION</scope>
</reference>
<dbReference type="Ensembl" id="ENSGMOT00000040503.1">
    <property type="protein sequence ID" value="ENSGMOP00000032607.1"/>
    <property type="gene ID" value="ENSGMOG00000035549.1"/>
</dbReference>
<dbReference type="OMA" id="EVECKLI"/>
<dbReference type="InterPro" id="IPR008906">
    <property type="entry name" value="HATC_C_dom"/>
</dbReference>
<name>A0A8C5AJ17_GADMO</name>
<dbReference type="Pfam" id="PF05699">
    <property type="entry name" value="Dimer_Tnp_hAT"/>
    <property type="match status" value="1"/>
</dbReference>
<keyword evidence="3" id="KW-1185">Reference proteome</keyword>
<dbReference type="Proteomes" id="UP000694546">
    <property type="component" value="Chromosome 16"/>
</dbReference>
<organism evidence="2 3">
    <name type="scientific">Gadus morhua</name>
    <name type="common">Atlantic cod</name>
    <dbReference type="NCBI Taxonomy" id="8049"/>
    <lineage>
        <taxon>Eukaryota</taxon>
        <taxon>Metazoa</taxon>
        <taxon>Chordata</taxon>
        <taxon>Craniata</taxon>
        <taxon>Vertebrata</taxon>
        <taxon>Euteleostomi</taxon>
        <taxon>Actinopterygii</taxon>
        <taxon>Neopterygii</taxon>
        <taxon>Teleostei</taxon>
        <taxon>Neoteleostei</taxon>
        <taxon>Acanthomorphata</taxon>
        <taxon>Zeiogadaria</taxon>
        <taxon>Gadariae</taxon>
        <taxon>Gadiformes</taxon>
        <taxon>Gadoidei</taxon>
        <taxon>Gadidae</taxon>
        <taxon>Gadus</taxon>
    </lineage>
</organism>